<dbReference type="RefSeq" id="WP_201503614.1">
    <property type="nucleotide sequence ID" value="NZ_BAAAFR010000001.1"/>
</dbReference>
<keyword evidence="2" id="KW-1185">Reference proteome</keyword>
<organism evidence="1 2">
    <name type="scientific">Psychrobacter aestuarii</name>
    <dbReference type="NCBI Taxonomy" id="556327"/>
    <lineage>
        <taxon>Bacteria</taxon>
        <taxon>Pseudomonadati</taxon>
        <taxon>Pseudomonadota</taxon>
        <taxon>Gammaproteobacteria</taxon>
        <taxon>Moraxellales</taxon>
        <taxon>Moraxellaceae</taxon>
        <taxon>Psychrobacter</taxon>
    </lineage>
</organism>
<name>A0ABN0VPI4_9GAMM</name>
<protein>
    <recommendedName>
        <fullName evidence="3">Sulfurtransferase complex subunit TusB</fullName>
    </recommendedName>
</protein>
<gene>
    <name evidence="1" type="ORF">GCM10009129_09140</name>
</gene>
<evidence type="ECO:0000313" key="1">
    <source>
        <dbReference type="EMBL" id="GAA0314020.1"/>
    </source>
</evidence>
<accession>A0ABN0VPI4</accession>
<sequence length="109" mass="12108">MATLYQLHTTGAALNDSVAHMASTWQAGDSILLLDASAAYIDWLQMSMNEHDLADCHAFYALEQDINALDAQTLERLKLHDKLTQTLSDSAWVDLTQDAQFQQIISIAL</sequence>
<dbReference type="EMBL" id="BAAAFR010000001">
    <property type="protein sequence ID" value="GAA0314020.1"/>
    <property type="molecule type" value="Genomic_DNA"/>
</dbReference>
<comment type="caution">
    <text evidence="1">The sequence shown here is derived from an EMBL/GenBank/DDBJ whole genome shotgun (WGS) entry which is preliminary data.</text>
</comment>
<reference evidence="1 2" key="1">
    <citation type="journal article" date="2019" name="Int. J. Syst. Evol. Microbiol.">
        <title>The Global Catalogue of Microorganisms (GCM) 10K type strain sequencing project: providing services to taxonomists for standard genome sequencing and annotation.</title>
        <authorList>
            <consortium name="The Broad Institute Genomics Platform"/>
            <consortium name="The Broad Institute Genome Sequencing Center for Infectious Disease"/>
            <person name="Wu L."/>
            <person name="Ma J."/>
        </authorList>
    </citation>
    <scope>NUCLEOTIDE SEQUENCE [LARGE SCALE GENOMIC DNA]</scope>
    <source>
        <strain evidence="1 2">JCM 16343</strain>
    </source>
</reference>
<evidence type="ECO:0008006" key="3">
    <source>
        <dbReference type="Google" id="ProtNLM"/>
    </source>
</evidence>
<evidence type="ECO:0000313" key="2">
    <source>
        <dbReference type="Proteomes" id="UP001501787"/>
    </source>
</evidence>
<dbReference type="Proteomes" id="UP001501787">
    <property type="component" value="Unassembled WGS sequence"/>
</dbReference>
<proteinExistence type="predicted"/>